<keyword evidence="2" id="KW-1185">Reference proteome</keyword>
<dbReference type="Proteomes" id="UP000193431">
    <property type="component" value="Chromosome"/>
</dbReference>
<protein>
    <recommendedName>
        <fullName evidence="3">Haemolysin activator HlyB C-terminal domain-containing protein</fullName>
    </recommendedName>
</protein>
<dbReference type="EMBL" id="CP019344">
    <property type="protein sequence ID" value="ARN77995.1"/>
    <property type="molecule type" value="Genomic_DNA"/>
</dbReference>
<name>A0A1W6MK67_9FLAO</name>
<proteinExistence type="predicted"/>
<evidence type="ECO:0008006" key="3">
    <source>
        <dbReference type="Google" id="ProtNLM"/>
    </source>
</evidence>
<reference evidence="1 2" key="1">
    <citation type="submission" date="2016-11" db="EMBL/GenBank/DDBJ databases">
        <title>Trade-off between light-utilization and light-protection in marine flavobacteria.</title>
        <authorList>
            <person name="Kumagai Y."/>
        </authorList>
    </citation>
    <scope>NUCLEOTIDE SEQUENCE [LARGE SCALE GENOMIC DNA]</scope>
    <source>
        <strain evidence="1 2">JCM 13191</strain>
    </source>
</reference>
<dbReference type="AlphaFoldDB" id="A0A1W6MK67"/>
<gene>
    <name evidence="1" type="ORF">BST97_08265</name>
</gene>
<evidence type="ECO:0000313" key="1">
    <source>
        <dbReference type="EMBL" id="ARN77995.1"/>
    </source>
</evidence>
<accession>A0A1W6MK67</accession>
<evidence type="ECO:0000313" key="2">
    <source>
        <dbReference type="Proteomes" id="UP000193431"/>
    </source>
</evidence>
<dbReference type="Gene3D" id="2.40.160.50">
    <property type="entry name" value="membrane protein fhac: a member of the omp85/tpsb transporter family"/>
    <property type="match status" value="1"/>
</dbReference>
<sequence length="539" mass="61318">MLITPTLLSGQNRGVKVMKVSTFGKNHVSENIIEKCHEAKAKRKLDSILTSIQASGFLTARLNKPYRYKDTLRARIDLGSKINVVDLQEVFFFSNHSSESTLSRKRDYHLPFSEYLLRIQTIEDSLQMTGVSFSKIESKNIQINGDTLKTKLHINTSTKRYIDDIVIKGLKKTPKNLKRFIQSRKLIYNKDNIKLVEQEINSSRIAKIARPSETLFKKDSTKLYVYVEKSNGNSLEGMLGLNNPDGEKTQINGFANLELINILNTAETLKLDYRNDGNDISTLNAFASFPFLLFNKIGADAGITITRRDSTYQNESLKAGLFYQPRLAYTYGLNYESLNSNDLSSNDQFGTFQKNGLNAKLIHSRNTGVSFDKIPDIYYNLNLGYYDRMVNVKKTNQWQLDATFQKIWHLNNKNEFLTRIRAFHLETEDLLFSELKQLGGIQSMRGFTENSIDSGSFGTLMTEYRRSFSTNFYAYTVADFGRFEDFSASEMRNIYGLGLGAAILTRSGLLSLSVVNGSFDEANLELSSVITHLNLRINF</sequence>
<dbReference type="STRING" id="331648.BST97_08265"/>
<organism evidence="1 2">
    <name type="scientific">Nonlabens spongiae</name>
    <dbReference type="NCBI Taxonomy" id="331648"/>
    <lineage>
        <taxon>Bacteria</taxon>
        <taxon>Pseudomonadati</taxon>
        <taxon>Bacteroidota</taxon>
        <taxon>Flavobacteriia</taxon>
        <taxon>Flavobacteriales</taxon>
        <taxon>Flavobacteriaceae</taxon>
        <taxon>Nonlabens</taxon>
    </lineage>
</organism>